<keyword evidence="2" id="KW-1133">Transmembrane helix</keyword>
<organism evidence="3 4">
    <name type="scientific">Gonapodya prolifera (strain JEL478)</name>
    <name type="common">Monoblepharis prolifera</name>
    <dbReference type="NCBI Taxonomy" id="1344416"/>
    <lineage>
        <taxon>Eukaryota</taxon>
        <taxon>Fungi</taxon>
        <taxon>Fungi incertae sedis</taxon>
        <taxon>Chytridiomycota</taxon>
        <taxon>Chytridiomycota incertae sedis</taxon>
        <taxon>Monoblepharidomycetes</taxon>
        <taxon>Monoblepharidales</taxon>
        <taxon>Gonapodyaceae</taxon>
        <taxon>Gonapodya</taxon>
    </lineage>
</organism>
<name>A0A138ZY91_GONPJ</name>
<feature type="compositionally biased region" description="Polar residues" evidence="1">
    <location>
        <begin position="1"/>
        <end position="12"/>
    </location>
</feature>
<feature type="transmembrane region" description="Helical" evidence="2">
    <location>
        <begin position="360"/>
        <end position="385"/>
    </location>
</feature>
<reference evidence="3 4" key="1">
    <citation type="journal article" date="2015" name="Genome Biol. Evol.">
        <title>Phylogenomic analyses indicate that early fungi evolved digesting cell walls of algal ancestors of land plants.</title>
        <authorList>
            <person name="Chang Y."/>
            <person name="Wang S."/>
            <person name="Sekimoto S."/>
            <person name="Aerts A.L."/>
            <person name="Choi C."/>
            <person name="Clum A."/>
            <person name="LaButti K.M."/>
            <person name="Lindquist E.A."/>
            <person name="Yee Ngan C."/>
            <person name="Ohm R.A."/>
            <person name="Salamov A.A."/>
            <person name="Grigoriev I.V."/>
            <person name="Spatafora J.W."/>
            <person name="Berbee M.L."/>
        </authorList>
    </citation>
    <scope>NUCLEOTIDE SEQUENCE [LARGE SCALE GENOMIC DNA]</scope>
    <source>
        <strain evidence="3 4">JEL478</strain>
    </source>
</reference>
<evidence type="ECO:0000313" key="3">
    <source>
        <dbReference type="EMBL" id="KXS09093.1"/>
    </source>
</evidence>
<gene>
    <name evidence="3" type="ORF">M427DRAFT_50002</name>
</gene>
<evidence type="ECO:0000256" key="1">
    <source>
        <dbReference type="SAM" id="MobiDB-lite"/>
    </source>
</evidence>
<keyword evidence="2" id="KW-0812">Transmembrane</keyword>
<evidence type="ECO:0000256" key="2">
    <source>
        <dbReference type="SAM" id="Phobius"/>
    </source>
</evidence>
<dbReference type="EMBL" id="KQ965891">
    <property type="protein sequence ID" value="KXS09093.1"/>
    <property type="molecule type" value="Genomic_DNA"/>
</dbReference>
<dbReference type="Proteomes" id="UP000070544">
    <property type="component" value="Unassembled WGS sequence"/>
</dbReference>
<dbReference type="AlphaFoldDB" id="A0A138ZY91"/>
<feature type="region of interest" description="Disordered" evidence="1">
    <location>
        <begin position="1"/>
        <end position="23"/>
    </location>
</feature>
<sequence>MVLSSGNQSNTAVAGMGGNAPTISGDLHMDVLGRRRPQAFLKYQGTQEERLDRIEDLLRQVLTNQLSGAMGRSSQRAPAELPVPLHTPSTQAETFQLNGNQKMRNYKNHNARLLASEIWGITEEEVTNEILIKAILLRHTMAQVPNDLPNERWWPEFDRRLIAYPKLACVHENMNPEDSNRIQAQIDAIVNTDQLIYTKTGKVKKEYNSSRKQKLDTQEPLDVDGMEPETVEEELHQTDGSAVEGIATATSTGVPGLTSGLGGAGGGDKNLEQPLLGGLGNLELEQAMGRFKEQQQVLGLGEQQQQAIGVGDGQEQAMAVGEELAGEGQEQAMDVGAAFCLQAVQLRDQMRVGNQVTRGWILTTIGITESFALLAVLAWALFVIFEESELSTDVVIA</sequence>
<proteinExistence type="predicted"/>
<keyword evidence="2" id="KW-0472">Membrane</keyword>
<evidence type="ECO:0000313" key="4">
    <source>
        <dbReference type="Proteomes" id="UP000070544"/>
    </source>
</evidence>
<keyword evidence="4" id="KW-1185">Reference proteome</keyword>
<accession>A0A138ZY91</accession>
<protein>
    <submittedName>
        <fullName evidence="3">Uncharacterized protein</fullName>
    </submittedName>
</protein>